<dbReference type="Proteomes" id="UP001431783">
    <property type="component" value="Unassembled WGS sequence"/>
</dbReference>
<gene>
    <name evidence="4" type="ORF">WA026_005925</name>
</gene>
<dbReference type="Gene3D" id="3.10.120.10">
    <property type="entry name" value="Cytochrome b5-like heme/steroid binding domain"/>
    <property type="match status" value="1"/>
</dbReference>
<sequence>MFLGLMNWSTVFDEILKSLDKLCRLIPDVESLDSDDISWPGMTQSRPVLPQKMLDELPLIRKADLENHNRDGGLWVILNNKVYDIQDFRCDNVLLTEQLQKNAGKDVTQILNASAYKYCLMQLMESYIVGNYCQPEPDIPYNHLDSLQMCSILLDTERNLGYLLGLHSHNLRQSIPLQQDEINVQEWLNAVFLSGGLQVDQPPNPYEEEKGDSRSTNSTAENTPTEPRVNITQKSQKHFQSPMDRINSFIIALAESRLSDPYVIAFLAIVEQHSKQNNFLTRMDFSFEHPIEEITRVLYAVLIKHLGLGYILLPILDAYTSQPNSAPKIPKPLPEMMKAVHNAKWALIKTRQENNKSYKEICIPLLEKCRFLFYEVKPSVSVETEAFKKVNILYKEPRVRTLVRKVIRELKCGSHTSEIQKPEDIVNATIQSQSMERHKSSEDLTKSAMRRSCSEGKVNETKSETDDVNNEIKKASAGGRALVDSLNSNSSRCDQKNAKNTEHKAEIEEKWNAERAEPKLEQGDTIKEKRLENEMALHGIINKFTEKKMRSVAIENIGLINHIIEFVLQKCCDIDSLRRAMYCQVKRCKIRKEGMDMMKRLLNTTCLLNSVKYAIINGFLGLEKKTANICHCLDDVQLITPYQKTELLLSQTAVTEWCIDNLRAYILRDTITKTTKTKGLSAKVTLNLGTYSLLRDIPRARMLLAILGMLACNRYVSIELSPLINSGVISSVLSLLRQTGCDQSVLRRVPEFYVLYADMVDNSHPSKSSLSGPEIARLMKLGTKVVRGADWKWGDQDGPPPSEGRVVGELGDDGWIRVEWGNGTTNSYRMGIEGRYDLSLACPPSPVVSESENEETSEQGTQLVRDNQLIKLIRTSSINFCATSP</sequence>
<dbReference type="AlphaFoldDB" id="A0AAW1U4F3"/>
<name>A0AAW1U4F3_9CUCU</name>
<dbReference type="InterPro" id="IPR036400">
    <property type="entry name" value="Cyt_B5-like_heme/steroid_sf"/>
</dbReference>
<keyword evidence="5" id="KW-1185">Reference proteome</keyword>
<proteinExistence type="predicted"/>
<evidence type="ECO:0008006" key="6">
    <source>
        <dbReference type="Google" id="ProtNLM"/>
    </source>
</evidence>
<dbReference type="InterPro" id="IPR037252">
    <property type="entry name" value="Mib_Herc2_sf"/>
</dbReference>
<dbReference type="InterPro" id="IPR010606">
    <property type="entry name" value="Mib_Herc2"/>
</dbReference>
<feature type="compositionally biased region" description="Polar residues" evidence="1">
    <location>
        <begin position="214"/>
        <end position="234"/>
    </location>
</feature>
<dbReference type="GO" id="GO:0004842">
    <property type="term" value="F:ubiquitin-protein transferase activity"/>
    <property type="evidence" value="ECO:0007669"/>
    <property type="project" value="InterPro"/>
</dbReference>
<comment type="caution">
    <text evidence="4">The sequence shown here is derived from an EMBL/GenBank/DDBJ whole genome shotgun (WGS) entry which is preliminary data.</text>
</comment>
<feature type="region of interest" description="Disordered" evidence="1">
    <location>
        <begin position="199"/>
        <end position="237"/>
    </location>
</feature>
<evidence type="ECO:0000259" key="2">
    <source>
        <dbReference type="PROSITE" id="PS50255"/>
    </source>
</evidence>
<dbReference type="SMART" id="SM01117">
    <property type="entry name" value="Cyt-b5"/>
    <property type="match status" value="1"/>
</dbReference>
<dbReference type="PROSITE" id="PS50255">
    <property type="entry name" value="CYTOCHROME_B5_2"/>
    <property type="match status" value="1"/>
</dbReference>
<reference evidence="4 5" key="1">
    <citation type="submission" date="2023-03" db="EMBL/GenBank/DDBJ databases">
        <title>Genome insight into feeding habits of ladybird beetles.</title>
        <authorList>
            <person name="Li H.-S."/>
            <person name="Huang Y.-H."/>
            <person name="Pang H."/>
        </authorList>
    </citation>
    <scope>NUCLEOTIDE SEQUENCE [LARGE SCALE GENOMIC DNA]</scope>
    <source>
        <strain evidence="4">SYSU_2023b</strain>
        <tissue evidence="4">Whole body</tissue>
    </source>
</reference>
<dbReference type="Gene3D" id="2.30.30.40">
    <property type="entry name" value="SH3 Domains"/>
    <property type="match status" value="1"/>
</dbReference>
<dbReference type="Pfam" id="PF00173">
    <property type="entry name" value="Cyt-b5"/>
    <property type="match status" value="1"/>
</dbReference>
<organism evidence="4 5">
    <name type="scientific">Henosepilachna vigintioctopunctata</name>
    <dbReference type="NCBI Taxonomy" id="420089"/>
    <lineage>
        <taxon>Eukaryota</taxon>
        <taxon>Metazoa</taxon>
        <taxon>Ecdysozoa</taxon>
        <taxon>Arthropoda</taxon>
        <taxon>Hexapoda</taxon>
        <taxon>Insecta</taxon>
        <taxon>Pterygota</taxon>
        <taxon>Neoptera</taxon>
        <taxon>Endopterygota</taxon>
        <taxon>Coleoptera</taxon>
        <taxon>Polyphaga</taxon>
        <taxon>Cucujiformia</taxon>
        <taxon>Coccinelloidea</taxon>
        <taxon>Coccinellidae</taxon>
        <taxon>Epilachninae</taxon>
        <taxon>Epilachnini</taxon>
        <taxon>Henosepilachna</taxon>
    </lineage>
</organism>
<feature type="compositionally biased region" description="Basic and acidic residues" evidence="1">
    <location>
        <begin position="452"/>
        <end position="467"/>
    </location>
</feature>
<dbReference type="FunFam" id="2.30.30.40:FF:000074">
    <property type="entry name" value="E3 ubiquitin-protein ligase HERC2 isoform X1"/>
    <property type="match status" value="1"/>
</dbReference>
<dbReference type="PROSITE" id="PS51416">
    <property type="entry name" value="MIB_HERC2"/>
    <property type="match status" value="1"/>
</dbReference>
<dbReference type="Pfam" id="PF06701">
    <property type="entry name" value="MIB_HERC2"/>
    <property type="match status" value="1"/>
</dbReference>
<feature type="domain" description="MIB/HERC2" evidence="3">
    <location>
        <begin position="771"/>
        <end position="844"/>
    </location>
</feature>
<dbReference type="SUPFAM" id="SSF159034">
    <property type="entry name" value="Mib/herc2 domain-like"/>
    <property type="match status" value="1"/>
</dbReference>
<evidence type="ECO:0000313" key="4">
    <source>
        <dbReference type="EMBL" id="KAK9875132.1"/>
    </source>
</evidence>
<evidence type="ECO:0000259" key="3">
    <source>
        <dbReference type="PROSITE" id="PS51416"/>
    </source>
</evidence>
<feature type="domain" description="Cytochrome b5 heme-binding" evidence="2">
    <location>
        <begin position="57"/>
        <end position="133"/>
    </location>
</feature>
<evidence type="ECO:0000313" key="5">
    <source>
        <dbReference type="Proteomes" id="UP001431783"/>
    </source>
</evidence>
<dbReference type="SUPFAM" id="SSF55856">
    <property type="entry name" value="Cytochrome b5-like heme/steroid binding domain"/>
    <property type="match status" value="1"/>
</dbReference>
<evidence type="ECO:0000256" key="1">
    <source>
        <dbReference type="SAM" id="MobiDB-lite"/>
    </source>
</evidence>
<dbReference type="InterPro" id="IPR001199">
    <property type="entry name" value="Cyt_B5-like_heme/steroid-bd"/>
</dbReference>
<feature type="compositionally biased region" description="Basic and acidic residues" evidence="1">
    <location>
        <begin position="435"/>
        <end position="445"/>
    </location>
</feature>
<dbReference type="GO" id="GO:0016567">
    <property type="term" value="P:protein ubiquitination"/>
    <property type="evidence" value="ECO:0007669"/>
    <property type="project" value="InterPro"/>
</dbReference>
<accession>A0AAW1U4F3</accession>
<dbReference type="GO" id="GO:0046872">
    <property type="term" value="F:metal ion binding"/>
    <property type="evidence" value="ECO:0007669"/>
    <property type="project" value="InterPro"/>
</dbReference>
<feature type="region of interest" description="Disordered" evidence="1">
    <location>
        <begin position="433"/>
        <end position="467"/>
    </location>
</feature>
<protein>
    <recommendedName>
        <fullName evidence="6">HECT-type E3 ubiquitin transferase</fullName>
    </recommendedName>
</protein>
<dbReference type="EMBL" id="JARQZJ010000032">
    <property type="protein sequence ID" value="KAK9875132.1"/>
    <property type="molecule type" value="Genomic_DNA"/>
</dbReference>